<evidence type="ECO:0000259" key="3">
    <source>
        <dbReference type="PROSITE" id="PS50089"/>
    </source>
</evidence>
<comment type="caution">
    <text evidence="4">The sequence shown here is derived from an EMBL/GenBank/DDBJ whole genome shotgun (WGS) entry which is preliminary data.</text>
</comment>
<accession>A0ABQ9XWF9</accession>
<protein>
    <submittedName>
        <fullName evidence="4">E3 ubiquitin-protein ligase hel2</fullName>
        <ecNumber evidence="4">2.3.2.27</ecNumber>
    </submittedName>
</protein>
<dbReference type="EMBL" id="JARBJD010000062">
    <property type="protein sequence ID" value="KAK2955818.1"/>
    <property type="molecule type" value="Genomic_DNA"/>
</dbReference>
<dbReference type="PANTHER" id="PTHR22938">
    <property type="entry name" value="ZINC FINGER PROTEIN 598"/>
    <property type="match status" value="1"/>
</dbReference>
<dbReference type="InterPro" id="IPR044288">
    <property type="entry name" value="ZNF598/HEL2"/>
</dbReference>
<name>A0ABQ9XWF9_9EUKA</name>
<keyword evidence="5" id="KW-1185">Reference proteome</keyword>
<dbReference type="Pfam" id="PF23230">
    <property type="entry name" value="zf-C2H2_13"/>
    <property type="match status" value="1"/>
</dbReference>
<dbReference type="PANTHER" id="PTHR22938:SF0">
    <property type="entry name" value="E3 UBIQUITIN-PROTEIN LIGASE ZNF598"/>
    <property type="match status" value="1"/>
</dbReference>
<feature type="compositionally biased region" description="Low complexity" evidence="2">
    <location>
        <begin position="1269"/>
        <end position="1281"/>
    </location>
</feature>
<evidence type="ECO:0000256" key="1">
    <source>
        <dbReference type="PROSITE-ProRule" id="PRU00175"/>
    </source>
</evidence>
<sequence length="1292" mass="145814">MNPPANRTFKTQYRPKIREDVVVDPVSTTDSTPQPLHATNQNQICILCANPIVSFSLGKCNHNDCCSTCIYRLRRFMKSKSCPTCRCEQEAVVFSPSNVKMFNEYTASDFTTEQIDRTLGIFYEDSALQRKINHMNAPICPICTNTFATVQLLQHHLRYKHDKEYCLLCVEKRPLFLSEQSLYTPKTIILHRQGQLQDDISGGHPFCQFCKTHHFDTESFRHHMNSTHEKCFLCEGVGITTEYYPNYYSLQAHFRKSHHFCENVECIQNRYVVFATELELIQHQTAIHGKISSSDVKNKSDIRVNHNSIQINLNLLQSTDSSRSRRRREDYDELSSISSQSLQNLFVDPAQFDVRMFPSLTGDDDLHNAPEYHPIWKHGRINQELFPSLPGAGQQSSRLDQSPASSFPSLADNASFAASVPVQPSVRPKPTQSDSTSQSPKTHFPTLPMNPSPLLSSVGEENTVQGQLNQIGVKVENILRSSQAITRAVLSPLELRVRSEDQAMKVCGTRRVFIQLIQSVVRMWNDSGVDEVEFLPQLSRLKEFVAGYLRTRPTAFAESVDSLISLTTELKSNNRKKKQVKQITDSNRNEVLNESLKKTRDTMKEQGSLKLRTPIPFKLWRFGPPMVNPLDNSTYVNKRFQQVLNVVMQTVVSEGLSMHAIDDSDVIPLIRAFRLTGDRIINTIDACSAAKKNAGSAIVASLQKESFLWITAQTTIIHLGSPTAAQSQVVEPIGSELLTLLTPSPQVQLSTIRKTVEHCMSRTDVNSFLDELLIQRTLFLLYPNCDTTRKSVFEMDHATFVKKMVLGFKVAEIDHQLAAAIITASIRLCVIQSCLLHNKSMSYSERYTHAFSSLLPLISGFLRKEVPNRPIPQTLTLLGADAVSLVTWNFEIRTVWNQPGTDSYLHYTFQTLIDACQFEWDDYKVILKMTNCSTLLESFFRALRAEGRERKDLDGLLDEPGRVKIKTSYTPANKNTPDEQITDHIPFPPGLEDDRQKLFQSDLIDLISSDQATKMLELNTRVLTVLHNIISPILDEKTVEDVMTSFVTICHSYRRRNTTATRWFSGFYGLFGEEGVQLAFDDLVAILPVPELRTALVEVRQVFDKTKPSQAKLENSSKPAKQDKQVWQIDFRTVLTNPSLPQRSDVPSPSPSPPHSSILNQPPNNVAPLTSPKHNPKSQPKQAQPLVDDEGWTKVKQGNKHQSKSQPQPKNQPKQVSPTPKQNPKSVPSQPPFVHPKPFHPPPPPQSSTRSQQNETDFPTLGDRPASGPATIQTTTPPTIAGFPVMIKTKKR</sequence>
<dbReference type="Pfam" id="PF25447">
    <property type="entry name" value="RING_ZNF598"/>
    <property type="match status" value="1"/>
</dbReference>
<reference evidence="4 5" key="1">
    <citation type="journal article" date="2022" name="bioRxiv">
        <title>Genomics of Preaxostyla Flagellates Illuminates Evolutionary Transitions and the Path Towards Mitochondrial Loss.</title>
        <authorList>
            <person name="Novak L.V.F."/>
            <person name="Treitli S.C."/>
            <person name="Pyrih J."/>
            <person name="Halakuc P."/>
            <person name="Pipaliya S.V."/>
            <person name="Vacek V."/>
            <person name="Brzon O."/>
            <person name="Soukal P."/>
            <person name="Eme L."/>
            <person name="Dacks J.B."/>
            <person name="Karnkowska A."/>
            <person name="Elias M."/>
            <person name="Hampl V."/>
        </authorList>
    </citation>
    <scope>NUCLEOTIDE SEQUENCE [LARGE SCALE GENOMIC DNA]</scope>
    <source>
        <strain evidence="4">NAU3</strain>
        <tissue evidence="4">Gut</tissue>
    </source>
</reference>
<keyword evidence="1" id="KW-0862">Zinc</keyword>
<keyword evidence="4" id="KW-0808">Transferase</keyword>
<dbReference type="SMART" id="SM00355">
    <property type="entry name" value="ZnF_C2H2"/>
    <property type="match status" value="4"/>
</dbReference>
<feature type="region of interest" description="Disordered" evidence="2">
    <location>
        <begin position="386"/>
        <end position="461"/>
    </location>
</feature>
<feature type="compositionally biased region" description="Polar residues" evidence="2">
    <location>
        <begin position="430"/>
        <end position="441"/>
    </location>
</feature>
<feature type="compositionally biased region" description="Polar residues" evidence="2">
    <location>
        <begin position="1219"/>
        <end position="1228"/>
    </location>
</feature>
<feature type="compositionally biased region" description="Polar residues" evidence="2">
    <location>
        <begin position="1247"/>
        <end position="1257"/>
    </location>
</feature>
<keyword evidence="1" id="KW-0479">Metal-binding</keyword>
<gene>
    <name evidence="4" type="ORF">BLNAU_9169</name>
</gene>
<dbReference type="GO" id="GO:0061630">
    <property type="term" value="F:ubiquitin protein ligase activity"/>
    <property type="evidence" value="ECO:0007669"/>
    <property type="project" value="UniProtKB-EC"/>
</dbReference>
<evidence type="ECO:0000256" key="2">
    <source>
        <dbReference type="SAM" id="MobiDB-lite"/>
    </source>
</evidence>
<dbReference type="InterPro" id="IPR013087">
    <property type="entry name" value="Znf_C2H2_type"/>
</dbReference>
<evidence type="ECO:0000313" key="4">
    <source>
        <dbReference type="EMBL" id="KAK2955818.1"/>
    </source>
</evidence>
<keyword evidence="4" id="KW-0012">Acyltransferase</keyword>
<dbReference type="EC" id="2.3.2.27" evidence="4"/>
<dbReference type="PROSITE" id="PS00028">
    <property type="entry name" value="ZINC_FINGER_C2H2_1"/>
    <property type="match status" value="1"/>
</dbReference>
<feature type="compositionally biased region" description="Pro residues" evidence="2">
    <location>
        <begin position="1229"/>
        <end position="1246"/>
    </location>
</feature>
<dbReference type="InterPro" id="IPR056437">
    <property type="entry name" value="Znf-C2H2_ZNF598/HEL2"/>
</dbReference>
<dbReference type="InterPro" id="IPR001841">
    <property type="entry name" value="Znf_RING"/>
</dbReference>
<feature type="compositionally biased region" description="Polar residues" evidence="2">
    <location>
        <begin position="1158"/>
        <end position="1168"/>
    </location>
</feature>
<feature type="compositionally biased region" description="Polar residues" evidence="2">
    <location>
        <begin position="393"/>
        <end position="408"/>
    </location>
</feature>
<organism evidence="4 5">
    <name type="scientific">Blattamonas nauphoetae</name>
    <dbReference type="NCBI Taxonomy" id="2049346"/>
    <lineage>
        <taxon>Eukaryota</taxon>
        <taxon>Metamonada</taxon>
        <taxon>Preaxostyla</taxon>
        <taxon>Oxymonadida</taxon>
        <taxon>Blattamonas</taxon>
    </lineage>
</organism>
<evidence type="ECO:0000313" key="5">
    <source>
        <dbReference type="Proteomes" id="UP001281761"/>
    </source>
</evidence>
<dbReference type="PROSITE" id="PS50089">
    <property type="entry name" value="ZF_RING_2"/>
    <property type="match status" value="1"/>
</dbReference>
<proteinExistence type="predicted"/>
<feature type="region of interest" description="Disordered" evidence="2">
    <location>
        <begin position="1137"/>
        <end position="1292"/>
    </location>
</feature>
<feature type="compositionally biased region" description="Low complexity" evidence="2">
    <location>
        <begin position="1204"/>
        <end position="1218"/>
    </location>
</feature>
<keyword evidence="1" id="KW-0863">Zinc-finger</keyword>
<dbReference type="Proteomes" id="UP001281761">
    <property type="component" value="Unassembled WGS sequence"/>
</dbReference>
<feature type="domain" description="RING-type" evidence="3">
    <location>
        <begin position="45"/>
        <end position="86"/>
    </location>
</feature>